<organism evidence="2 3">
    <name type="scientific">Kineococcus radiotolerans</name>
    <dbReference type="NCBI Taxonomy" id="131568"/>
    <lineage>
        <taxon>Bacteria</taxon>
        <taxon>Bacillati</taxon>
        <taxon>Actinomycetota</taxon>
        <taxon>Actinomycetes</taxon>
        <taxon>Kineosporiales</taxon>
        <taxon>Kineosporiaceae</taxon>
        <taxon>Kineococcus</taxon>
    </lineage>
</organism>
<reference evidence="2 3" key="2">
    <citation type="submission" date="2020-08" db="EMBL/GenBank/DDBJ databases">
        <authorList>
            <person name="Partida-Martinez L."/>
            <person name="Huntemann M."/>
            <person name="Clum A."/>
            <person name="Wang J."/>
            <person name="Palaniappan K."/>
            <person name="Ritter S."/>
            <person name="Chen I.-M."/>
            <person name="Stamatis D."/>
            <person name="Reddy T."/>
            <person name="O'Malley R."/>
            <person name="Daum C."/>
            <person name="Shapiro N."/>
            <person name="Ivanova N."/>
            <person name="Kyrpides N."/>
            <person name="Woyke T."/>
        </authorList>
    </citation>
    <scope>NUCLEOTIDE SEQUENCE [LARGE SCALE GENOMIC DNA]</scope>
    <source>
        <strain evidence="2 3">AS2.23</strain>
    </source>
</reference>
<dbReference type="EMBL" id="JACHVY010000001">
    <property type="protein sequence ID" value="MBB2901149.1"/>
    <property type="molecule type" value="Genomic_DNA"/>
</dbReference>
<name>A0A7W4TLJ4_KINRA</name>
<evidence type="ECO:0000259" key="1">
    <source>
        <dbReference type="Pfam" id="PF00174"/>
    </source>
</evidence>
<evidence type="ECO:0000313" key="3">
    <source>
        <dbReference type="Proteomes" id="UP000533269"/>
    </source>
</evidence>
<sequence>MHGGPARLLVPHPYLRKSAKRVRSITLSPTEDLGFWERVGYHAYGDPWREQRYSL</sequence>
<dbReference type="Gene3D" id="3.90.420.10">
    <property type="entry name" value="Oxidoreductase, molybdopterin-binding domain"/>
    <property type="match status" value="1"/>
</dbReference>
<dbReference type="AlphaFoldDB" id="A0A7W4TLJ4"/>
<accession>A0A7W4TLJ4</accession>
<feature type="domain" description="Oxidoreductase molybdopterin-binding" evidence="1">
    <location>
        <begin position="2"/>
        <end position="36"/>
    </location>
</feature>
<dbReference type="InterPro" id="IPR000572">
    <property type="entry name" value="OxRdtase_Mopterin-bd_dom"/>
</dbReference>
<dbReference type="InterPro" id="IPR036374">
    <property type="entry name" value="OxRdtase_Mopterin-bd_sf"/>
</dbReference>
<comment type="caution">
    <text evidence="2">The sequence shown here is derived from an EMBL/GenBank/DDBJ whole genome shotgun (WGS) entry which is preliminary data.</text>
</comment>
<proteinExistence type="predicted"/>
<dbReference type="Proteomes" id="UP000533269">
    <property type="component" value="Unassembled WGS sequence"/>
</dbReference>
<dbReference type="SUPFAM" id="SSF56524">
    <property type="entry name" value="Oxidoreductase molybdopterin-binding domain"/>
    <property type="match status" value="1"/>
</dbReference>
<protein>
    <submittedName>
        <fullName evidence="2">DMSO/TMAO reductase YedYZ molybdopterin-dependent catalytic subunit</fullName>
    </submittedName>
</protein>
<gene>
    <name evidence="2" type="ORF">FHR75_001937</name>
</gene>
<reference evidence="2 3" key="1">
    <citation type="submission" date="2020-08" db="EMBL/GenBank/DDBJ databases">
        <title>The Agave Microbiome: Exploring the role of microbial communities in plant adaptations to desert environments.</title>
        <authorList>
            <person name="Partida-Martinez L.P."/>
        </authorList>
    </citation>
    <scope>NUCLEOTIDE SEQUENCE [LARGE SCALE GENOMIC DNA]</scope>
    <source>
        <strain evidence="2 3">AS2.23</strain>
    </source>
</reference>
<evidence type="ECO:0000313" key="2">
    <source>
        <dbReference type="EMBL" id="MBB2901149.1"/>
    </source>
</evidence>
<dbReference type="Pfam" id="PF00174">
    <property type="entry name" value="Oxidored_molyb"/>
    <property type="match status" value="1"/>
</dbReference>